<evidence type="ECO:0000256" key="6">
    <source>
        <dbReference type="ARBA" id="ARBA00022729"/>
    </source>
</evidence>
<dbReference type="InterPro" id="IPR004565">
    <property type="entry name" value="OM_lipoprot_LolB"/>
</dbReference>
<keyword evidence="11 13" id="KW-0998">Cell outer membrane</keyword>
<protein>
    <recommendedName>
        <fullName evidence="4 13">Outer-membrane lipoprotein LolB</fullName>
    </recommendedName>
</protein>
<evidence type="ECO:0000256" key="5">
    <source>
        <dbReference type="ARBA" id="ARBA00022448"/>
    </source>
</evidence>
<evidence type="ECO:0000256" key="4">
    <source>
        <dbReference type="ARBA" id="ARBA00016202"/>
    </source>
</evidence>
<evidence type="ECO:0000256" key="7">
    <source>
        <dbReference type="ARBA" id="ARBA00022927"/>
    </source>
</evidence>
<keyword evidence="10 13" id="KW-0143">Chaperone</keyword>
<comment type="subunit">
    <text evidence="3 13">Monomer.</text>
</comment>
<dbReference type="AlphaFoldDB" id="A0A939DLK4"/>
<evidence type="ECO:0000313" key="14">
    <source>
        <dbReference type="EMBL" id="MBN7824988.1"/>
    </source>
</evidence>
<evidence type="ECO:0000256" key="10">
    <source>
        <dbReference type="ARBA" id="ARBA00023186"/>
    </source>
</evidence>
<keyword evidence="6" id="KW-0732">Signal</keyword>
<evidence type="ECO:0000256" key="8">
    <source>
        <dbReference type="ARBA" id="ARBA00023136"/>
    </source>
</evidence>
<keyword evidence="9" id="KW-0564">Palmitate</keyword>
<proteinExistence type="inferred from homology"/>
<dbReference type="GO" id="GO:0015031">
    <property type="term" value="P:protein transport"/>
    <property type="evidence" value="ECO:0007669"/>
    <property type="project" value="UniProtKB-KW"/>
</dbReference>
<name>A0A939DLK4_9ALTE</name>
<evidence type="ECO:0000256" key="2">
    <source>
        <dbReference type="ARBA" id="ARBA00009696"/>
    </source>
</evidence>
<dbReference type="RefSeq" id="WP_206573096.1">
    <property type="nucleotide sequence ID" value="NZ_JAFKCV010000003.1"/>
</dbReference>
<keyword evidence="12 14" id="KW-0449">Lipoprotein</keyword>
<evidence type="ECO:0000256" key="9">
    <source>
        <dbReference type="ARBA" id="ARBA00023139"/>
    </source>
</evidence>
<dbReference type="CDD" id="cd16326">
    <property type="entry name" value="LolB"/>
    <property type="match status" value="1"/>
</dbReference>
<dbReference type="EMBL" id="JAFKCV010000003">
    <property type="protein sequence ID" value="MBN7824988.1"/>
    <property type="molecule type" value="Genomic_DNA"/>
</dbReference>
<sequence length="216" mass="24980">MKAPACLCSHYRHLTRCQLPTLPNFLLRISCLCLLLLLSACATRPVVEYSVNALHHQRQLAQLQQWQVSGKLAFKSSEERFSANLHWQQRQDEYNIGLNSFIGTRLLSMQKQGGRVHLEYEDREYWHDNAAQLLEQMTGWVIPVSDLPLWIKGQASEEAMPAFADSGLIRRLTTDDGWQVSFSDYRQQDGYILPHALELSATDVQIRIRIDQWQLK</sequence>
<evidence type="ECO:0000256" key="3">
    <source>
        <dbReference type="ARBA" id="ARBA00011245"/>
    </source>
</evidence>
<dbReference type="NCBIfam" id="TIGR00548">
    <property type="entry name" value="lolB"/>
    <property type="match status" value="1"/>
</dbReference>
<comment type="function">
    <text evidence="13">Plays a critical role in the incorporation of lipoproteins in the outer membrane after they are released by the LolA protein.</text>
</comment>
<gene>
    <name evidence="13 14" type="primary">lolB</name>
    <name evidence="14" type="ORF">J0A66_07115</name>
</gene>
<dbReference type="SUPFAM" id="SSF89392">
    <property type="entry name" value="Prokaryotic lipoproteins and lipoprotein localization factors"/>
    <property type="match status" value="1"/>
</dbReference>
<keyword evidence="7 13" id="KW-0653">Protein transport</keyword>
<comment type="subcellular location">
    <subcellularLocation>
        <location evidence="1">Cell outer membrane</location>
        <topology evidence="1">Lipid-anchor</topology>
    </subcellularLocation>
</comment>
<keyword evidence="15" id="KW-1185">Reference proteome</keyword>
<comment type="similarity">
    <text evidence="2 13">Belongs to the LolB family.</text>
</comment>
<reference evidence="14" key="1">
    <citation type="submission" date="2021-03" db="EMBL/GenBank/DDBJ databases">
        <title>novel species isolated from a fishpond in China.</title>
        <authorList>
            <person name="Lu H."/>
            <person name="Cai Z."/>
        </authorList>
    </citation>
    <scope>NUCLEOTIDE SEQUENCE</scope>
    <source>
        <strain evidence="14">JCM 30855</strain>
    </source>
</reference>
<dbReference type="GO" id="GO:0009279">
    <property type="term" value="C:cell outer membrane"/>
    <property type="evidence" value="ECO:0007669"/>
    <property type="project" value="UniProtKB-SubCell"/>
</dbReference>
<dbReference type="Gene3D" id="2.50.20.10">
    <property type="entry name" value="Lipoprotein localisation LolA/LolB/LppX"/>
    <property type="match status" value="1"/>
</dbReference>
<evidence type="ECO:0000256" key="12">
    <source>
        <dbReference type="ARBA" id="ARBA00023288"/>
    </source>
</evidence>
<dbReference type="Proteomes" id="UP000664654">
    <property type="component" value="Unassembled WGS sequence"/>
</dbReference>
<organism evidence="14 15">
    <name type="scientific">Bowmanella dokdonensis</name>
    <dbReference type="NCBI Taxonomy" id="751969"/>
    <lineage>
        <taxon>Bacteria</taxon>
        <taxon>Pseudomonadati</taxon>
        <taxon>Pseudomonadota</taxon>
        <taxon>Gammaproteobacteria</taxon>
        <taxon>Alteromonadales</taxon>
        <taxon>Alteromonadaceae</taxon>
        <taxon>Bowmanella</taxon>
    </lineage>
</organism>
<dbReference type="InterPro" id="IPR029046">
    <property type="entry name" value="LolA/LolB/LppX"/>
</dbReference>
<keyword evidence="5 13" id="KW-0813">Transport</keyword>
<comment type="caution">
    <text evidence="14">The sequence shown here is derived from an EMBL/GenBank/DDBJ whole genome shotgun (WGS) entry which is preliminary data.</text>
</comment>
<dbReference type="HAMAP" id="MF_00233">
    <property type="entry name" value="LolB"/>
    <property type="match status" value="1"/>
</dbReference>
<accession>A0A939DLK4</accession>
<evidence type="ECO:0000256" key="1">
    <source>
        <dbReference type="ARBA" id="ARBA00004459"/>
    </source>
</evidence>
<evidence type="ECO:0000256" key="11">
    <source>
        <dbReference type="ARBA" id="ARBA00023237"/>
    </source>
</evidence>
<keyword evidence="8 13" id="KW-0472">Membrane</keyword>
<dbReference type="GO" id="GO:0044874">
    <property type="term" value="P:lipoprotein localization to outer membrane"/>
    <property type="evidence" value="ECO:0007669"/>
    <property type="project" value="UniProtKB-UniRule"/>
</dbReference>
<evidence type="ECO:0000256" key="13">
    <source>
        <dbReference type="HAMAP-Rule" id="MF_00233"/>
    </source>
</evidence>
<evidence type="ECO:0000313" key="15">
    <source>
        <dbReference type="Proteomes" id="UP000664654"/>
    </source>
</evidence>
<dbReference type="Pfam" id="PF03550">
    <property type="entry name" value="LolB"/>
    <property type="match status" value="1"/>
</dbReference>